<accession>A0AAE0P1S0</accession>
<reference evidence="1" key="1">
    <citation type="journal article" date="2023" name="Mol. Phylogenet. Evol.">
        <title>Genome-scale phylogeny and comparative genomics of the fungal order Sordariales.</title>
        <authorList>
            <person name="Hensen N."/>
            <person name="Bonometti L."/>
            <person name="Westerberg I."/>
            <person name="Brannstrom I.O."/>
            <person name="Guillou S."/>
            <person name="Cros-Aarteil S."/>
            <person name="Calhoun S."/>
            <person name="Haridas S."/>
            <person name="Kuo A."/>
            <person name="Mondo S."/>
            <person name="Pangilinan J."/>
            <person name="Riley R."/>
            <person name="LaButti K."/>
            <person name="Andreopoulos B."/>
            <person name="Lipzen A."/>
            <person name="Chen C."/>
            <person name="Yan M."/>
            <person name="Daum C."/>
            <person name="Ng V."/>
            <person name="Clum A."/>
            <person name="Steindorff A."/>
            <person name="Ohm R.A."/>
            <person name="Martin F."/>
            <person name="Silar P."/>
            <person name="Natvig D.O."/>
            <person name="Lalanne C."/>
            <person name="Gautier V."/>
            <person name="Ament-Velasquez S.L."/>
            <person name="Kruys A."/>
            <person name="Hutchinson M.I."/>
            <person name="Powell A.J."/>
            <person name="Barry K."/>
            <person name="Miller A.N."/>
            <person name="Grigoriev I.V."/>
            <person name="Debuchy R."/>
            <person name="Gladieux P."/>
            <person name="Hiltunen Thoren M."/>
            <person name="Johannesson H."/>
        </authorList>
    </citation>
    <scope>NUCLEOTIDE SEQUENCE</scope>
    <source>
        <strain evidence="1">FGSC 1904</strain>
    </source>
</reference>
<dbReference type="Proteomes" id="UP001281003">
    <property type="component" value="Unassembled WGS sequence"/>
</dbReference>
<sequence>MCRRVDLRRWRLVERPETGNWLATGSHPAFRDRALPAKSRECVPYSRFGRQNHVVCMVVPRRLAKDLGLHSNGTQLHQDDWAISTTYCTYPNWQMDADFSFSTTSVGKFAFRKMTPRQLTRSFFPSLGEDGTKPFRELNRASIRIPNFEYTHCIADIGWQTHSAPTPKFIAFGFPSLHQRRLRHPIFSHSFKISHHKIWSIHCHR</sequence>
<protein>
    <submittedName>
        <fullName evidence="1">Uncharacterized protein</fullName>
    </submittedName>
</protein>
<proteinExistence type="predicted"/>
<dbReference type="AlphaFoldDB" id="A0AAE0P1S0"/>
<gene>
    <name evidence="1" type="ORF">B0T20DRAFT_63074</name>
</gene>
<evidence type="ECO:0000313" key="1">
    <source>
        <dbReference type="EMBL" id="KAK3391707.1"/>
    </source>
</evidence>
<name>A0AAE0P1S0_SORBR</name>
<dbReference type="EMBL" id="JAUTDP010000012">
    <property type="protein sequence ID" value="KAK3391707.1"/>
    <property type="molecule type" value="Genomic_DNA"/>
</dbReference>
<reference evidence="1" key="2">
    <citation type="submission" date="2023-07" db="EMBL/GenBank/DDBJ databases">
        <authorList>
            <consortium name="Lawrence Berkeley National Laboratory"/>
            <person name="Haridas S."/>
            <person name="Hensen N."/>
            <person name="Bonometti L."/>
            <person name="Westerberg I."/>
            <person name="Brannstrom I.O."/>
            <person name="Guillou S."/>
            <person name="Cros-Aarteil S."/>
            <person name="Calhoun S."/>
            <person name="Kuo A."/>
            <person name="Mondo S."/>
            <person name="Pangilinan J."/>
            <person name="Riley R."/>
            <person name="LaButti K."/>
            <person name="Andreopoulos B."/>
            <person name="Lipzen A."/>
            <person name="Chen C."/>
            <person name="Yanf M."/>
            <person name="Daum C."/>
            <person name="Ng V."/>
            <person name="Clum A."/>
            <person name="Steindorff A."/>
            <person name="Ohm R."/>
            <person name="Martin F."/>
            <person name="Silar P."/>
            <person name="Natvig D."/>
            <person name="Lalanne C."/>
            <person name="Gautier V."/>
            <person name="Ament-velasquez S.L."/>
            <person name="Kruys A."/>
            <person name="Hutchinson M.I."/>
            <person name="Powell A.J."/>
            <person name="Barry K."/>
            <person name="Miller A.N."/>
            <person name="Grigoriev I.V."/>
            <person name="Debuchy R."/>
            <person name="Gladieux P."/>
            <person name="Thoren M.H."/>
            <person name="Johannesson H."/>
        </authorList>
    </citation>
    <scope>NUCLEOTIDE SEQUENCE</scope>
    <source>
        <strain evidence="1">FGSC 1904</strain>
    </source>
</reference>
<keyword evidence="2" id="KW-1185">Reference proteome</keyword>
<comment type="caution">
    <text evidence="1">The sequence shown here is derived from an EMBL/GenBank/DDBJ whole genome shotgun (WGS) entry which is preliminary data.</text>
</comment>
<organism evidence="1 2">
    <name type="scientific">Sordaria brevicollis</name>
    <dbReference type="NCBI Taxonomy" id="83679"/>
    <lineage>
        <taxon>Eukaryota</taxon>
        <taxon>Fungi</taxon>
        <taxon>Dikarya</taxon>
        <taxon>Ascomycota</taxon>
        <taxon>Pezizomycotina</taxon>
        <taxon>Sordariomycetes</taxon>
        <taxon>Sordariomycetidae</taxon>
        <taxon>Sordariales</taxon>
        <taxon>Sordariaceae</taxon>
        <taxon>Sordaria</taxon>
    </lineage>
</organism>
<evidence type="ECO:0000313" key="2">
    <source>
        <dbReference type="Proteomes" id="UP001281003"/>
    </source>
</evidence>